<reference evidence="3 4" key="1">
    <citation type="journal article" date="2021" name="ISME Commun">
        <title>Automated analysis of genomic sequences facilitates high-throughput and comprehensive description of bacteria.</title>
        <authorList>
            <person name="Hitch T.C.A."/>
        </authorList>
    </citation>
    <scope>NUCLEOTIDE SEQUENCE [LARGE SCALE GENOMIC DNA]</scope>
    <source>
        <strain evidence="3 4">H2_18</strain>
    </source>
</reference>
<evidence type="ECO:0000259" key="2">
    <source>
        <dbReference type="Pfam" id="PF13240"/>
    </source>
</evidence>
<organism evidence="3 4">
    <name type="scientific">Faecalicatena acetigenes</name>
    <dbReference type="NCBI Taxonomy" id="2981790"/>
    <lineage>
        <taxon>Bacteria</taxon>
        <taxon>Bacillati</taxon>
        <taxon>Bacillota</taxon>
        <taxon>Clostridia</taxon>
        <taxon>Lachnospirales</taxon>
        <taxon>Lachnospiraceae</taxon>
        <taxon>Faecalicatena</taxon>
    </lineage>
</organism>
<dbReference type="PANTHER" id="PTHR40038">
    <property type="entry name" value="MEMBRANE-ASSOCIATED PROTEIN TCAA"/>
    <property type="match status" value="1"/>
</dbReference>
<dbReference type="Proteomes" id="UP001652394">
    <property type="component" value="Unassembled WGS sequence"/>
</dbReference>
<dbReference type="RefSeq" id="WP_059068006.1">
    <property type="nucleotide sequence ID" value="NZ_JAOQJX010000011.1"/>
</dbReference>
<evidence type="ECO:0000256" key="1">
    <source>
        <dbReference type="SAM" id="Phobius"/>
    </source>
</evidence>
<keyword evidence="1" id="KW-0812">Transmembrane</keyword>
<keyword evidence="1" id="KW-1133">Transmembrane helix</keyword>
<dbReference type="Pfam" id="PF13240">
    <property type="entry name" value="Zn_Ribbon_1"/>
    <property type="match status" value="1"/>
</dbReference>
<dbReference type="InterPro" id="IPR026870">
    <property type="entry name" value="Zinc_ribbon_dom"/>
</dbReference>
<sequence>MFCKNCGAQLNEGVKFCSKCGAPAAGGGNSGQQDDSNTRAQAAKKPPYLAIGAIVLGVIVLLLAGKFLFGRGYVKPLKAFVKGIEQEDGEKILSVYSKKTVKKMEDNFGLEGRKLEKYWEKNAIYALTSEELEGKDIKIKYKIEDNEKLDKDDIKDIEKELKEYMDIREDVSAARELEVAFTIYEDGDKEDEVDVTMEVIKVDGKWYLNWGSFEY</sequence>
<proteinExistence type="predicted"/>
<accession>A0ABT2TCR2</accession>
<name>A0ABT2TCR2_9FIRM</name>
<evidence type="ECO:0000313" key="3">
    <source>
        <dbReference type="EMBL" id="MCU6747657.1"/>
    </source>
</evidence>
<gene>
    <name evidence="3" type="ORF">OCV51_08310</name>
</gene>
<dbReference type="PANTHER" id="PTHR40038:SF1">
    <property type="entry name" value="MEMBRANE-ASSOCIATED PROTEIN TCAA"/>
    <property type="match status" value="1"/>
</dbReference>
<comment type="caution">
    <text evidence="3">The sequence shown here is derived from an EMBL/GenBank/DDBJ whole genome shotgun (WGS) entry which is preliminary data.</text>
</comment>
<feature type="domain" description="Zinc-ribbon" evidence="2">
    <location>
        <begin position="2"/>
        <end position="23"/>
    </location>
</feature>
<feature type="transmembrane region" description="Helical" evidence="1">
    <location>
        <begin position="48"/>
        <end position="69"/>
    </location>
</feature>
<dbReference type="EMBL" id="JAOQJX010000011">
    <property type="protein sequence ID" value="MCU6747657.1"/>
    <property type="molecule type" value="Genomic_DNA"/>
</dbReference>
<keyword evidence="1" id="KW-0472">Membrane</keyword>
<protein>
    <submittedName>
        <fullName evidence="3">Zinc-ribbon domain-containing protein</fullName>
    </submittedName>
</protein>
<evidence type="ECO:0000313" key="4">
    <source>
        <dbReference type="Proteomes" id="UP001652394"/>
    </source>
</evidence>
<keyword evidence="4" id="KW-1185">Reference proteome</keyword>